<dbReference type="Proteomes" id="UP000694906">
    <property type="component" value="Unplaced"/>
</dbReference>
<protein>
    <submittedName>
        <fullName evidence="2">Uncharacterized protein LOC106008481 isoform X6</fullName>
    </submittedName>
</protein>
<dbReference type="RefSeq" id="XP_021106046.1">
    <property type="nucleotide sequence ID" value="XM_021250387.1"/>
</dbReference>
<evidence type="ECO:0000313" key="1">
    <source>
        <dbReference type="Proteomes" id="UP000694906"/>
    </source>
</evidence>
<dbReference type="GeneID" id="106008481"/>
<dbReference type="AlphaFoldDB" id="A0AAX6S9C7"/>
<reference evidence="2" key="1">
    <citation type="submission" date="2025-08" db="UniProtKB">
        <authorList>
            <consortium name="RefSeq"/>
        </authorList>
    </citation>
    <scope>IDENTIFICATION</scope>
</reference>
<gene>
    <name evidence="2" type="primary">LOC106008481</name>
</gene>
<proteinExistence type="predicted"/>
<organism evidence="1 2">
    <name type="scientific">Heterocephalus glaber</name>
    <name type="common">Naked mole rat</name>
    <dbReference type="NCBI Taxonomy" id="10181"/>
    <lineage>
        <taxon>Eukaryota</taxon>
        <taxon>Metazoa</taxon>
        <taxon>Chordata</taxon>
        <taxon>Craniata</taxon>
        <taxon>Vertebrata</taxon>
        <taxon>Euteleostomi</taxon>
        <taxon>Mammalia</taxon>
        <taxon>Eutheria</taxon>
        <taxon>Euarchontoglires</taxon>
        <taxon>Glires</taxon>
        <taxon>Rodentia</taxon>
        <taxon>Hystricomorpha</taxon>
        <taxon>Bathyergidae</taxon>
        <taxon>Heterocephalus</taxon>
    </lineage>
</organism>
<accession>A0AAX6S9C7</accession>
<name>A0AAX6S9C7_HETGA</name>
<sequence>MMAAGSTANCLALGSDIAPAWSPVSPQCVRGRRGTRRLLTGRKKVWKSIVLQIGTQIGKKTSHHRDYQDLISRNQLHKRGLQEVHQRLYEINQRQI</sequence>
<evidence type="ECO:0000313" key="2">
    <source>
        <dbReference type="RefSeq" id="XP_021106046.1"/>
    </source>
</evidence>
<keyword evidence="1" id="KW-1185">Reference proteome</keyword>